<dbReference type="RefSeq" id="WP_022587833.1">
    <property type="nucleotide sequence ID" value="NZ_AXDC01000014.1"/>
</dbReference>
<comment type="caution">
    <text evidence="1">The sequence shown here is derived from an EMBL/GenBank/DDBJ whole genome shotgun (WGS) entry which is preliminary data.</text>
</comment>
<accession>U5CQ75</accession>
<organism evidence="1 2">
    <name type="scientific">Caldanaerobacter subterraneus subsp. yonseiensis KB-1</name>
    <dbReference type="NCBI Taxonomy" id="1388761"/>
    <lineage>
        <taxon>Bacteria</taxon>
        <taxon>Bacillati</taxon>
        <taxon>Bacillota</taxon>
        <taxon>Clostridia</taxon>
        <taxon>Thermoanaerobacterales</taxon>
        <taxon>Thermoanaerobacteraceae</taxon>
        <taxon>Caldanaerobacter</taxon>
    </lineage>
</organism>
<dbReference type="EMBL" id="AXDC01000014">
    <property type="protein sequence ID" value="ERM92148.1"/>
    <property type="molecule type" value="Genomic_DNA"/>
</dbReference>
<name>U5CQ75_CALSX</name>
<dbReference type="Proteomes" id="UP000016856">
    <property type="component" value="Unassembled WGS sequence"/>
</dbReference>
<gene>
    <name evidence="1" type="ORF">O163_06620</name>
</gene>
<sequence>MRNSVYEEFLKEIEYQNQRWSNQQYAILIEVIPWVTNYDQELWDTICASYYHDIDELPEAPLVVVEGRTYKWHEDVMDALGDGFTMKMLPIMLDLGATVRPTYYINSPNERVRYFFDVIIPRHEKQQFLNKFFDAVRSRNWRR</sequence>
<proteinExistence type="predicted"/>
<reference evidence="1 2" key="1">
    <citation type="journal article" date="2013" name="Genome Announc.">
        <title>Draft Genome Sequence of an Anaerobic and Extremophilic Bacterium, Caldanaerobacter yonseiensis, Isolated from a Geothermal Hot Stream.</title>
        <authorList>
            <person name="Lee S.J."/>
            <person name="Lee Y.J."/>
            <person name="Park G.S."/>
            <person name="Kim B.C."/>
            <person name="Lee S.J."/>
            <person name="Shin J.H."/>
            <person name="Lee D.W."/>
        </authorList>
    </citation>
    <scope>NUCLEOTIDE SEQUENCE [LARGE SCALE GENOMIC DNA]</scope>
    <source>
        <strain evidence="1 2">KB-1</strain>
    </source>
</reference>
<dbReference type="AlphaFoldDB" id="U5CQ75"/>
<evidence type="ECO:0000313" key="2">
    <source>
        <dbReference type="Proteomes" id="UP000016856"/>
    </source>
</evidence>
<evidence type="ECO:0000313" key="1">
    <source>
        <dbReference type="EMBL" id="ERM92148.1"/>
    </source>
</evidence>
<protein>
    <submittedName>
        <fullName evidence="1">Uncharacterized protein</fullName>
    </submittedName>
</protein>